<dbReference type="AlphaFoldDB" id="A0A352ISV3"/>
<comment type="caution">
    <text evidence="2">The sequence shown here is derived from an EMBL/GenBank/DDBJ whole genome shotgun (WGS) entry which is preliminary data.</text>
</comment>
<accession>A0A352ISV3</accession>
<dbReference type="Pfam" id="PF24877">
    <property type="entry name" value="ILV_EDD_C"/>
    <property type="match status" value="1"/>
</dbReference>
<dbReference type="GO" id="GO:0009082">
    <property type="term" value="P:branched-chain amino acid biosynthetic process"/>
    <property type="evidence" value="ECO:0007669"/>
    <property type="project" value="TreeGrafter"/>
</dbReference>
<dbReference type="InterPro" id="IPR042096">
    <property type="entry name" value="Dihydro-acid_dehy_C"/>
</dbReference>
<dbReference type="InterPro" id="IPR020558">
    <property type="entry name" value="DiOHA_6PGluconate_deHydtase_CS"/>
</dbReference>
<dbReference type="InterPro" id="IPR050165">
    <property type="entry name" value="DHAD_IlvD/Edd"/>
</dbReference>
<name>A0A352ISV3_9GAMM</name>
<feature type="non-terminal residue" evidence="2">
    <location>
        <position position="1"/>
    </location>
</feature>
<feature type="domain" description="Dihydroxy-acid/6-phosphogluconate dehydratase C-terminal" evidence="1">
    <location>
        <begin position="1"/>
        <end position="73"/>
    </location>
</feature>
<dbReference type="GO" id="GO:0004160">
    <property type="term" value="F:dihydroxy-acid dehydratase activity"/>
    <property type="evidence" value="ECO:0007669"/>
    <property type="project" value="UniProtKB-EC"/>
</dbReference>
<dbReference type="PROSITE" id="PS00887">
    <property type="entry name" value="ILVD_EDD_2"/>
    <property type="match status" value="1"/>
</dbReference>
<organism evidence="2 3">
    <name type="scientific">Marinobacter adhaerens</name>
    <dbReference type="NCBI Taxonomy" id="1033846"/>
    <lineage>
        <taxon>Bacteria</taxon>
        <taxon>Pseudomonadati</taxon>
        <taxon>Pseudomonadota</taxon>
        <taxon>Gammaproteobacteria</taxon>
        <taxon>Pseudomonadales</taxon>
        <taxon>Marinobacteraceae</taxon>
        <taxon>Marinobacter</taxon>
    </lineage>
</organism>
<dbReference type="PANTHER" id="PTHR21000:SF5">
    <property type="entry name" value="DIHYDROXY-ACID DEHYDRATASE, MITOCHONDRIAL"/>
    <property type="match status" value="1"/>
</dbReference>
<dbReference type="InterPro" id="IPR056740">
    <property type="entry name" value="ILV_EDD_C"/>
</dbReference>
<evidence type="ECO:0000313" key="2">
    <source>
        <dbReference type="EMBL" id="HBC34536.1"/>
    </source>
</evidence>
<dbReference type="Gene3D" id="3.50.30.80">
    <property type="entry name" value="IlvD/EDD C-terminal domain-like"/>
    <property type="match status" value="1"/>
</dbReference>
<dbReference type="EMBL" id="DNNA01000151">
    <property type="protein sequence ID" value="HBC34536.1"/>
    <property type="molecule type" value="Genomic_DNA"/>
</dbReference>
<dbReference type="PANTHER" id="PTHR21000">
    <property type="entry name" value="DIHYDROXY-ACID DEHYDRATASE DAD"/>
    <property type="match status" value="1"/>
</dbReference>
<gene>
    <name evidence="2" type="ORF">DC045_09500</name>
</gene>
<dbReference type="EC" id="4.2.1.9" evidence="2"/>
<evidence type="ECO:0000313" key="3">
    <source>
        <dbReference type="Proteomes" id="UP000263489"/>
    </source>
</evidence>
<reference evidence="2 3" key="1">
    <citation type="journal article" date="2018" name="Nat. Biotechnol.">
        <title>A standardized bacterial taxonomy based on genome phylogeny substantially revises the tree of life.</title>
        <authorList>
            <person name="Parks D.H."/>
            <person name="Chuvochina M."/>
            <person name="Waite D.W."/>
            <person name="Rinke C."/>
            <person name="Skarshewski A."/>
            <person name="Chaumeil P.A."/>
            <person name="Hugenholtz P."/>
        </authorList>
    </citation>
    <scope>NUCLEOTIDE SEQUENCE [LARGE SCALE GENOMIC DNA]</scope>
    <source>
        <strain evidence="2">UBA9380</strain>
    </source>
</reference>
<sequence length="73" mass="7577">SAIMGKGLGSDVALITDGRFSGGSHGFVVGHITPEAAEGGPIALVEDGDTITIDAVSNRIELDVSDQELERRR</sequence>
<dbReference type="SUPFAM" id="SSF52016">
    <property type="entry name" value="LeuD/IlvD-like"/>
    <property type="match status" value="1"/>
</dbReference>
<evidence type="ECO:0000259" key="1">
    <source>
        <dbReference type="Pfam" id="PF24877"/>
    </source>
</evidence>
<dbReference type="Proteomes" id="UP000263489">
    <property type="component" value="Unassembled WGS sequence"/>
</dbReference>
<proteinExistence type="predicted"/>
<feature type="non-terminal residue" evidence="2">
    <location>
        <position position="73"/>
    </location>
</feature>
<protein>
    <submittedName>
        <fullName evidence="2">Dihydroxy-acid dehydratase</fullName>
        <ecNumber evidence="2">4.2.1.9</ecNumber>
    </submittedName>
</protein>
<keyword evidence="2" id="KW-0456">Lyase</keyword>